<dbReference type="Proteomes" id="UP000660262">
    <property type="component" value="Unassembled WGS sequence"/>
</dbReference>
<name>A0A830H5X4_9CHLO</name>
<dbReference type="EMBL" id="BNJQ01000002">
    <property type="protein sequence ID" value="GHP01932.1"/>
    <property type="molecule type" value="Genomic_DNA"/>
</dbReference>
<dbReference type="GO" id="GO:0001671">
    <property type="term" value="F:ATPase activator activity"/>
    <property type="evidence" value="ECO:0007669"/>
    <property type="project" value="InterPro"/>
</dbReference>
<feature type="region of interest" description="Disordered" evidence="2">
    <location>
        <begin position="259"/>
        <end position="287"/>
    </location>
</feature>
<evidence type="ECO:0000256" key="1">
    <source>
        <dbReference type="ARBA" id="ARBA00006817"/>
    </source>
</evidence>
<dbReference type="InterPro" id="IPR036338">
    <property type="entry name" value="Aha1"/>
</dbReference>
<dbReference type="Pfam" id="PF09229">
    <property type="entry name" value="Aha1_N"/>
    <property type="match status" value="1"/>
</dbReference>
<reference evidence="4" key="1">
    <citation type="submission" date="2020-10" db="EMBL/GenBank/DDBJ databases">
        <title>Unveiling of a novel bifunctional photoreceptor, Dualchrome1, isolated from a cosmopolitan green alga.</title>
        <authorList>
            <person name="Suzuki S."/>
            <person name="Kawachi M."/>
        </authorList>
    </citation>
    <scope>NUCLEOTIDE SEQUENCE</scope>
    <source>
        <strain evidence="4">NIES 2893</strain>
    </source>
</reference>
<dbReference type="Gene3D" id="3.15.10.20">
    <property type="entry name" value="Activator of Hsp90 ATPase Aha1, N-terminal domain"/>
    <property type="match status" value="1"/>
</dbReference>
<organism evidence="4 5">
    <name type="scientific">Pycnococcus provasolii</name>
    <dbReference type="NCBI Taxonomy" id="41880"/>
    <lineage>
        <taxon>Eukaryota</taxon>
        <taxon>Viridiplantae</taxon>
        <taxon>Chlorophyta</taxon>
        <taxon>Pseudoscourfieldiophyceae</taxon>
        <taxon>Pseudoscourfieldiales</taxon>
        <taxon>Pycnococcaceae</taxon>
        <taxon>Pycnococcus</taxon>
    </lineage>
</organism>
<gene>
    <name evidence="4" type="ORF">PPROV_000068900</name>
</gene>
<dbReference type="PANTHER" id="PTHR13009:SF22">
    <property type="entry name" value="LD43819P"/>
    <property type="match status" value="1"/>
</dbReference>
<evidence type="ECO:0000259" key="3">
    <source>
        <dbReference type="Pfam" id="PF09229"/>
    </source>
</evidence>
<dbReference type="AlphaFoldDB" id="A0A830H5X4"/>
<feature type="domain" description="Activator of Hsp90 ATPase AHSA1-like N-terminal" evidence="3">
    <location>
        <begin position="77"/>
        <end position="209"/>
    </location>
</feature>
<accession>A0A830H5X4</accession>
<comment type="caution">
    <text evidence="4">The sequence shown here is derived from an EMBL/GenBank/DDBJ whole genome shotgun (WGS) entry which is preliminary data.</text>
</comment>
<comment type="similarity">
    <text evidence="1">Belongs to the AHA1 family.</text>
</comment>
<dbReference type="GO" id="GO:0005829">
    <property type="term" value="C:cytosol"/>
    <property type="evidence" value="ECO:0007669"/>
    <property type="project" value="TreeGrafter"/>
</dbReference>
<evidence type="ECO:0000256" key="2">
    <source>
        <dbReference type="SAM" id="MobiDB-lite"/>
    </source>
</evidence>
<keyword evidence="5" id="KW-1185">Reference proteome</keyword>
<dbReference type="PANTHER" id="PTHR13009">
    <property type="entry name" value="HEAT SHOCK PROTEIN 90 HSP90 CO-CHAPERONE AHA-1"/>
    <property type="match status" value="1"/>
</dbReference>
<dbReference type="SUPFAM" id="SSF103111">
    <property type="entry name" value="Activator of Hsp90 ATPase, Aha1"/>
    <property type="match status" value="1"/>
</dbReference>
<evidence type="ECO:0000313" key="5">
    <source>
        <dbReference type="Proteomes" id="UP000660262"/>
    </source>
</evidence>
<sequence>MPIDYSKWDNLDSSDDDDDDGGGKVKAPPPSSFSKKKHEEAVIVDGSRIALSKENAAVAGSSWNHSSWHFEEQKQDKWAVSRLKQLFNDYTDESGSYEIQHEGAELRLASISWSQIDVRGEAWNHIRKGKLVTGYDMNLTLRFGGALQPGGWPCDGILKLELTVDDDEPTADVEFAQRTASMPFASKLKKLVISSAMKRSAKFVSELRQKGKAMSGDRETSEWRPEANVQVGQFQKYEQGPDGTSALAEVAKKQRELAGETRTAAKHTHTNYAHTTRVESLDDSDDD</sequence>
<evidence type="ECO:0000313" key="4">
    <source>
        <dbReference type="EMBL" id="GHP01932.1"/>
    </source>
</evidence>
<feature type="compositionally biased region" description="Basic and acidic residues" evidence="2">
    <location>
        <begin position="1"/>
        <end position="10"/>
    </location>
</feature>
<feature type="region of interest" description="Disordered" evidence="2">
    <location>
        <begin position="1"/>
        <end position="39"/>
    </location>
</feature>
<dbReference type="GO" id="GO:0006457">
    <property type="term" value="P:protein folding"/>
    <property type="evidence" value="ECO:0007669"/>
    <property type="project" value="TreeGrafter"/>
</dbReference>
<dbReference type="GO" id="GO:0051087">
    <property type="term" value="F:protein-folding chaperone binding"/>
    <property type="evidence" value="ECO:0007669"/>
    <property type="project" value="InterPro"/>
</dbReference>
<proteinExistence type="inferred from homology"/>
<protein>
    <recommendedName>
        <fullName evidence="3">Activator of Hsp90 ATPase AHSA1-like N-terminal domain-containing protein</fullName>
    </recommendedName>
</protein>
<dbReference type="OrthoDB" id="567237at2759"/>
<dbReference type="InterPro" id="IPR015310">
    <property type="entry name" value="AHSA1-like_N"/>
</dbReference>